<dbReference type="Proteomes" id="UP000095342">
    <property type="component" value="Chromosome"/>
</dbReference>
<dbReference type="EMBL" id="CP017448">
    <property type="protein sequence ID" value="AOV17542.1"/>
    <property type="molecule type" value="Genomic_DNA"/>
</dbReference>
<proteinExistence type="predicted"/>
<dbReference type="KEGG" id="aaeo:BJI67_11135"/>
<keyword evidence="2" id="KW-1185">Reference proteome</keyword>
<protein>
    <submittedName>
        <fullName evidence="1">Uncharacterized protein</fullName>
    </submittedName>
</protein>
<reference evidence="1 2" key="1">
    <citation type="submission" date="2016-09" db="EMBL/GenBank/DDBJ databases">
        <title>Acidihalobacter prosperus V6 (DSM14174).</title>
        <authorList>
            <person name="Khaleque H.N."/>
            <person name="Ramsay J.P."/>
            <person name="Murphy R.J.T."/>
            <person name="Kaksonen A.H."/>
            <person name="Boxall N.J."/>
            <person name="Watkin E.L.J."/>
        </authorList>
    </citation>
    <scope>NUCLEOTIDE SEQUENCE [LARGE SCALE GENOMIC DNA]</scope>
    <source>
        <strain evidence="1 2">V6</strain>
    </source>
</reference>
<organism evidence="1 2">
    <name type="scientific">Acidihalobacter aeolianus</name>
    <dbReference type="NCBI Taxonomy" id="2792603"/>
    <lineage>
        <taxon>Bacteria</taxon>
        <taxon>Pseudomonadati</taxon>
        <taxon>Pseudomonadota</taxon>
        <taxon>Gammaproteobacteria</taxon>
        <taxon>Chromatiales</taxon>
        <taxon>Ectothiorhodospiraceae</taxon>
        <taxon>Acidihalobacter</taxon>
    </lineage>
</organism>
<evidence type="ECO:0000313" key="2">
    <source>
        <dbReference type="Proteomes" id="UP000095342"/>
    </source>
</evidence>
<dbReference type="RefSeq" id="WP_070073090.1">
    <property type="nucleotide sequence ID" value="NZ_CP017448.1"/>
</dbReference>
<gene>
    <name evidence="1" type="ORF">BJI67_11135</name>
</gene>
<name>A0A1D8K9C6_9GAMM</name>
<sequence>MSVPGAAAEADPLERICVLVEAAPAAAASLVFYGLVKGMAPELETRGNPVAMSRLRMLDAAQRALAYALMERYADGANRSPEWAACVARLDRAVAAG</sequence>
<evidence type="ECO:0000313" key="1">
    <source>
        <dbReference type="EMBL" id="AOV17542.1"/>
    </source>
</evidence>
<dbReference type="AlphaFoldDB" id="A0A1D8K9C6"/>
<accession>A0A1D8K9C6</accession>